<proteinExistence type="predicted"/>
<keyword evidence="5" id="KW-1185">Reference proteome</keyword>
<accession>A0A504YHF2</accession>
<dbReference type="GO" id="GO:0035556">
    <property type="term" value="P:intracellular signal transduction"/>
    <property type="evidence" value="ECO:0007669"/>
    <property type="project" value="InterPro"/>
</dbReference>
<dbReference type="Pfam" id="PF00631">
    <property type="entry name" value="G-gamma"/>
    <property type="match status" value="1"/>
</dbReference>
<dbReference type="InterPro" id="IPR044926">
    <property type="entry name" value="RGS_subdomain_2"/>
</dbReference>
<dbReference type="CDD" id="cd08705">
    <property type="entry name" value="RGS_R7-like"/>
    <property type="match status" value="1"/>
</dbReference>
<dbReference type="InterPro" id="IPR036388">
    <property type="entry name" value="WH-like_DNA-bd_sf"/>
</dbReference>
<dbReference type="PROSITE" id="PS50186">
    <property type="entry name" value="DEP"/>
    <property type="match status" value="1"/>
</dbReference>
<dbReference type="GO" id="GO:0008277">
    <property type="term" value="P:regulation of G protein-coupled receptor signaling pathway"/>
    <property type="evidence" value="ECO:0007669"/>
    <property type="project" value="InterPro"/>
</dbReference>
<dbReference type="SUPFAM" id="SSF48670">
    <property type="entry name" value="Transducin (heterotrimeric G protein), gamma chain"/>
    <property type="match status" value="1"/>
</dbReference>
<evidence type="ECO:0000313" key="4">
    <source>
        <dbReference type="EMBL" id="TPP59911.1"/>
    </source>
</evidence>
<dbReference type="InterPro" id="IPR016137">
    <property type="entry name" value="RGS"/>
</dbReference>
<dbReference type="PANTHER" id="PTHR45746">
    <property type="entry name" value="LP21163P"/>
    <property type="match status" value="1"/>
</dbReference>
<dbReference type="Gene3D" id="4.10.260.10">
    <property type="entry name" value="Transducin (heterotrimeric G protein), gamma chain"/>
    <property type="match status" value="1"/>
</dbReference>
<dbReference type="GO" id="GO:0007186">
    <property type="term" value="P:G protein-coupled receptor signaling pathway"/>
    <property type="evidence" value="ECO:0007669"/>
    <property type="project" value="InterPro"/>
</dbReference>
<dbReference type="PROSITE" id="PS50132">
    <property type="entry name" value="RGS"/>
    <property type="match status" value="1"/>
</dbReference>
<name>A0A504YHF2_FASGI</name>
<dbReference type="GO" id="GO:0009968">
    <property type="term" value="P:negative regulation of signal transduction"/>
    <property type="evidence" value="ECO:0007669"/>
    <property type="project" value="UniProtKB-KW"/>
</dbReference>
<sequence>MGINVQRIRKAWQKVNLVPCNFCLGSSKNSPNEYIWQRIESLIDHMISEEDGIPVRNVKSLMSTIPSTFTGSDVVQWLIQHVGASDVAEAVNLASRIASMGYLFCIDDHVLTVKNDSHTYYRFQTPFLYPSRCMEADTAEAEAKVDKKRDKLERLVLDSQERAYWDVHRPPPGCVNTTDVDMRKLCRAKRPKKAPCRPIHFPVPSGPGGDVLFSDLDSLPLRDIVAKLNASFRPRIKTSKAAESLQNYCDQYSEFDLLLSTSCAAPATTGALGTSSGQAISSASTGQLVTLGATRSPSPNNAAPLIGSKTNIDKIGVANRVDPGVAAASAVASFQIGGGVGGATLGRSGSGGRGASSSVAAGLTGLSLGAGGAGPYGSLGHVVGASSTPNANFDSAHESVSTLNPWISDNPEYWNTEVRPKFLPIRRIKRWSFSIHELLKDPIGLEEFQRWLEKEFSAENLRFWQACQELKGAPLRELRQRVLSIYNQYLAPNAVDPLNVDSRISESIRRHLSDNTGTNLDRYCFEEAETHIFHLMKSDSYYRFLRSDYYRELFTGGKKKSKKHRTGVSLTGAVGPGLGGVNDAREGLQLSS</sequence>
<dbReference type="Pfam" id="PF00610">
    <property type="entry name" value="DEP"/>
    <property type="match status" value="1"/>
</dbReference>
<dbReference type="SUPFAM" id="SSF48097">
    <property type="entry name" value="Regulator of G-protein signaling, RGS"/>
    <property type="match status" value="1"/>
</dbReference>
<dbReference type="Pfam" id="PF00615">
    <property type="entry name" value="RGS"/>
    <property type="match status" value="1"/>
</dbReference>
<protein>
    <submittedName>
        <fullName evidence="4">Regulator of G-protein signaling 7</fullName>
    </submittedName>
</protein>
<dbReference type="InterPro" id="IPR047016">
    <property type="entry name" value="RGS6/7/9/11"/>
</dbReference>
<dbReference type="SMART" id="SM00315">
    <property type="entry name" value="RGS"/>
    <property type="match status" value="1"/>
</dbReference>
<dbReference type="InterPro" id="IPR040759">
    <property type="entry name" value="RGS_DHEX"/>
</dbReference>
<dbReference type="PRINTS" id="PR01301">
    <property type="entry name" value="RGSPROTEIN"/>
</dbReference>
<dbReference type="GO" id="GO:0005737">
    <property type="term" value="C:cytoplasm"/>
    <property type="evidence" value="ECO:0007669"/>
    <property type="project" value="TreeGrafter"/>
</dbReference>
<dbReference type="InterPro" id="IPR036305">
    <property type="entry name" value="RGS_sf"/>
</dbReference>
<dbReference type="InterPro" id="IPR036390">
    <property type="entry name" value="WH_DNA-bd_sf"/>
</dbReference>
<evidence type="ECO:0000259" key="2">
    <source>
        <dbReference type="PROSITE" id="PS50132"/>
    </source>
</evidence>
<feature type="domain" description="DEP" evidence="3">
    <location>
        <begin position="49"/>
        <end position="125"/>
    </location>
</feature>
<gene>
    <name evidence="4" type="ORF">FGIG_03411</name>
</gene>
<reference evidence="4 5" key="1">
    <citation type="submission" date="2019-04" db="EMBL/GenBank/DDBJ databases">
        <title>Annotation for the trematode Fasciola gigantica.</title>
        <authorList>
            <person name="Choi Y.-J."/>
        </authorList>
    </citation>
    <scope>NUCLEOTIDE SEQUENCE [LARGE SCALE GENOMIC DNA]</scope>
    <source>
        <strain evidence="4">Uganda_cow_1</strain>
    </source>
</reference>
<evidence type="ECO:0000313" key="5">
    <source>
        <dbReference type="Proteomes" id="UP000316759"/>
    </source>
</evidence>
<comment type="caution">
    <text evidence="4">The sequence shown here is derived from an EMBL/GenBank/DDBJ whole genome shotgun (WGS) entry which is preliminary data.</text>
</comment>
<dbReference type="SUPFAM" id="SSF46785">
    <property type="entry name" value="Winged helix' DNA-binding domain"/>
    <property type="match status" value="1"/>
</dbReference>
<feature type="domain" description="RGS" evidence="2">
    <location>
        <begin position="434"/>
        <end position="554"/>
    </location>
</feature>
<dbReference type="GO" id="GO:0005096">
    <property type="term" value="F:GTPase activator activity"/>
    <property type="evidence" value="ECO:0007669"/>
    <property type="project" value="TreeGrafter"/>
</dbReference>
<evidence type="ECO:0000256" key="1">
    <source>
        <dbReference type="ARBA" id="ARBA00022700"/>
    </source>
</evidence>
<dbReference type="SMART" id="SM00049">
    <property type="entry name" value="DEP"/>
    <property type="match status" value="1"/>
</dbReference>
<dbReference type="Gene3D" id="1.10.167.10">
    <property type="entry name" value="Regulator of G-protein Signalling 4, domain 2"/>
    <property type="match status" value="1"/>
</dbReference>
<dbReference type="OrthoDB" id="196547at2759"/>
<dbReference type="InterPro" id="IPR000591">
    <property type="entry name" value="DEP_dom"/>
</dbReference>
<dbReference type="GO" id="GO:0043005">
    <property type="term" value="C:neuron projection"/>
    <property type="evidence" value="ECO:0007669"/>
    <property type="project" value="TreeGrafter"/>
</dbReference>
<evidence type="ECO:0000259" key="3">
    <source>
        <dbReference type="PROSITE" id="PS50186"/>
    </source>
</evidence>
<dbReference type="InterPro" id="IPR015898">
    <property type="entry name" value="G-protein_gamma-like_dom"/>
</dbReference>
<dbReference type="STRING" id="46835.A0A504YHF2"/>
<dbReference type="CDD" id="cd04450">
    <property type="entry name" value="DEP_RGS7-like"/>
    <property type="match status" value="1"/>
</dbReference>
<dbReference type="Proteomes" id="UP000316759">
    <property type="component" value="Unassembled WGS sequence"/>
</dbReference>
<dbReference type="InterPro" id="IPR036284">
    <property type="entry name" value="GGL_sf"/>
</dbReference>
<dbReference type="InterPro" id="IPR034483">
    <property type="entry name" value="RGS_Egl-10"/>
</dbReference>
<keyword evidence="1" id="KW-0734">Signal transduction inhibitor</keyword>
<dbReference type="Gene3D" id="1.10.10.10">
    <property type="entry name" value="Winged helix-like DNA-binding domain superfamily/Winged helix DNA-binding domain"/>
    <property type="match status" value="1"/>
</dbReference>
<dbReference type="EMBL" id="SUNJ01010104">
    <property type="protein sequence ID" value="TPP59911.1"/>
    <property type="molecule type" value="Genomic_DNA"/>
</dbReference>
<dbReference type="AlphaFoldDB" id="A0A504YHF2"/>
<organism evidence="4 5">
    <name type="scientific">Fasciola gigantica</name>
    <name type="common">Giant liver fluke</name>
    <dbReference type="NCBI Taxonomy" id="46835"/>
    <lineage>
        <taxon>Eukaryota</taxon>
        <taxon>Metazoa</taxon>
        <taxon>Spiralia</taxon>
        <taxon>Lophotrochozoa</taxon>
        <taxon>Platyhelminthes</taxon>
        <taxon>Trematoda</taxon>
        <taxon>Digenea</taxon>
        <taxon>Plagiorchiida</taxon>
        <taxon>Echinostomata</taxon>
        <taxon>Echinostomatoidea</taxon>
        <taxon>Fasciolidae</taxon>
        <taxon>Fasciola</taxon>
    </lineage>
</organism>
<dbReference type="PANTHER" id="PTHR45746:SF6">
    <property type="entry name" value="LP21163P"/>
    <property type="match status" value="1"/>
</dbReference>
<dbReference type="Pfam" id="PF18148">
    <property type="entry name" value="RGS_DHEX"/>
    <property type="match status" value="1"/>
</dbReference>